<evidence type="ECO:0000256" key="2">
    <source>
        <dbReference type="ARBA" id="ARBA00001946"/>
    </source>
</evidence>
<dbReference type="EMBL" id="JEME01002441">
    <property type="protein sequence ID" value="KYG04281.1"/>
    <property type="molecule type" value="Genomic_DNA"/>
</dbReference>
<keyword evidence="3" id="KW-0479">Metal-binding</keyword>
<feature type="region of interest" description="Disordered" evidence="7">
    <location>
        <begin position="288"/>
        <end position="321"/>
    </location>
</feature>
<accession>A0A150T695</accession>
<evidence type="ECO:0000256" key="7">
    <source>
        <dbReference type="SAM" id="MobiDB-lite"/>
    </source>
</evidence>
<sequence>MLDFDQNRTPIRPRDAATVIVLRDGRVGVEVFCVRRHASSSFMGGAVVFPGGKVDAQDGAEVWRDRATDPPARAAALATDAIAARALCVAACRETLEEGAILPTDPPLSGDEIDAVARELAAGTPLDASLERRGLRLALAALVPWARWITPAAEARRFDARFFLLPLPRGQVGRHDGYETTMSFWAAPSEVLERAARGEIVLAPPTSRTLELLAAARDVRSAVALAERQPLLPICPRFVPGDGAEPPYLALPGDPSHEIRERRVDGPTRYVLRDGRFVAEECCAHGSPIHIKQEREPRSTTSFDTPQTNAPSVPATPDLEE</sequence>
<evidence type="ECO:0000256" key="6">
    <source>
        <dbReference type="ARBA" id="ARBA00023211"/>
    </source>
</evidence>
<feature type="compositionally biased region" description="Polar residues" evidence="7">
    <location>
        <begin position="299"/>
        <end position="311"/>
    </location>
</feature>
<keyword evidence="4" id="KW-0378">Hydrolase</keyword>
<dbReference type="EMBL" id="JEMC01001579">
    <property type="protein sequence ID" value="KYF96065.1"/>
    <property type="molecule type" value="Genomic_DNA"/>
</dbReference>
<protein>
    <recommendedName>
        <fullName evidence="12">NUDIX hydrolase</fullName>
    </recommendedName>
</protein>
<dbReference type="Gene3D" id="3.90.79.10">
    <property type="entry name" value="Nucleoside Triphosphate Pyrophosphohydrolase"/>
    <property type="match status" value="1"/>
</dbReference>
<dbReference type="PANTHER" id="PTHR12318">
    <property type="entry name" value="TESTOSTERONE-REGULATED PROTEIN RP2"/>
    <property type="match status" value="1"/>
</dbReference>
<dbReference type="AlphaFoldDB" id="A0A150T695"/>
<evidence type="ECO:0000313" key="8">
    <source>
        <dbReference type="EMBL" id="KYF96065.1"/>
    </source>
</evidence>
<evidence type="ECO:0000256" key="5">
    <source>
        <dbReference type="ARBA" id="ARBA00022842"/>
    </source>
</evidence>
<organism evidence="8 11">
    <name type="scientific">Sorangium cellulosum</name>
    <name type="common">Polyangium cellulosum</name>
    <dbReference type="NCBI Taxonomy" id="56"/>
    <lineage>
        <taxon>Bacteria</taxon>
        <taxon>Pseudomonadati</taxon>
        <taxon>Myxococcota</taxon>
        <taxon>Polyangia</taxon>
        <taxon>Polyangiales</taxon>
        <taxon>Polyangiaceae</taxon>
        <taxon>Sorangium</taxon>
    </lineage>
</organism>
<dbReference type="CDD" id="cd18870">
    <property type="entry name" value="NUDIX_AcylCoAdiphos_Nudt19"/>
    <property type="match status" value="1"/>
</dbReference>
<evidence type="ECO:0000313" key="9">
    <source>
        <dbReference type="EMBL" id="KYG04281.1"/>
    </source>
</evidence>
<dbReference type="GO" id="GO:0046872">
    <property type="term" value="F:metal ion binding"/>
    <property type="evidence" value="ECO:0007669"/>
    <property type="project" value="UniProtKB-KW"/>
</dbReference>
<evidence type="ECO:0000313" key="10">
    <source>
        <dbReference type="Proteomes" id="UP000075502"/>
    </source>
</evidence>
<keyword evidence="5" id="KW-0460">Magnesium</keyword>
<reference evidence="10 11" key="1">
    <citation type="submission" date="2014-02" db="EMBL/GenBank/DDBJ databases">
        <title>The small core and large imbalanced accessory genome model reveals a collaborative survival strategy of Sorangium cellulosum strains in nature.</title>
        <authorList>
            <person name="Han K."/>
            <person name="Peng R."/>
            <person name="Blom J."/>
            <person name="Li Y.-Z."/>
        </authorList>
    </citation>
    <scope>NUCLEOTIDE SEQUENCE [LARGE SCALE GENOMIC DNA]</scope>
    <source>
        <strain evidence="9 10">So0007-03</strain>
        <strain evidence="8 11">So0149</strain>
    </source>
</reference>
<evidence type="ECO:0000256" key="4">
    <source>
        <dbReference type="ARBA" id="ARBA00022801"/>
    </source>
</evidence>
<evidence type="ECO:0000313" key="11">
    <source>
        <dbReference type="Proteomes" id="UP000075515"/>
    </source>
</evidence>
<comment type="cofactor">
    <cofactor evidence="1">
        <name>Mn(2+)</name>
        <dbReference type="ChEBI" id="CHEBI:29035"/>
    </cofactor>
</comment>
<dbReference type="InterPro" id="IPR039121">
    <property type="entry name" value="NUDT19"/>
</dbReference>
<dbReference type="PANTHER" id="PTHR12318:SF0">
    <property type="entry name" value="ACYL-COENZYME A DIPHOSPHATASE NUDT19"/>
    <property type="match status" value="1"/>
</dbReference>
<comment type="caution">
    <text evidence="8">The sequence shown here is derived from an EMBL/GenBank/DDBJ whole genome shotgun (WGS) entry which is preliminary data.</text>
</comment>
<proteinExistence type="predicted"/>
<evidence type="ECO:0000256" key="1">
    <source>
        <dbReference type="ARBA" id="ARBA00001936"/>
    </source>
</evidence>
<comment type="cofactor">
    <cofactor evidence="2">
        <name>Mg(2+)</name>
        <dbReference type="ChEBI" id="CHEBI:18420"/>
    </cofactor>
</comment>
<dbReference type="InterPro" id="IPR015797">
    <property type="entry name" value="NUDIX_hydrolase-like_dom_sf"/>
</dbReference>
<dbReference type="Proteomes" id="UP000075502">
    <property type="component" value="Unassembled WGS sequence"/>
</dbReference>
<evidence type="ECO:0008006" key="12">
    <source>
        <dbReference type="Google" id="ProtNLM"/>
    </source>
</evidence>
<gene>
    <name evidence="8" type="ORF">BE18_52450</name>
    <name evidence="9" type="ORF">BE21_47660</name>
</gene>
<name>A0A150T695_SORCE</name>
<keyword evidence="6" id="KW-0464">Manganese</keyword>
<dbReference type="Proteomes" id="UP000075515">
    <property type="component" value="Unassembled WGS sequence"/>
</dbReference>
<dbReference type="GO" id="GO:0016818">
    <property type="term" value="F:hydrolase activity, acting on acid anhydrides, in phosphorus-containing anhydrides"/>
    <property type="evidence" value="ECO:0007669"/>
    <property type="project" value="InterPro"/>
</dbReference>
<evidence type="ECO:0000256" key="3">
    <source>
        <dbReference type="ARBA" id="ARBA00022723"/>
    </source>
</evidence>
<dbReference type="SUPFAM" id="SSF55811">
    <property type="entry name" value="Nudix"/>
    <property type="match status" value="1"/>
</dbReference>